<dbReference type="EMBL" id="JACIET010000002">
    <property type="protein sequence ID" value="MBB4013253.1"/>
    <property type="molecule type" value="Genomic_DNA"/>
</dbReference>
<comment type="caution">
    <text evidence="1">The sequence shown here is derived from an EMBL/GenBank/DDBJ whole genome shotgun (WGS) entry which is preliminary data.</text>
</comment>
<protein>
    <submittedName>
        <fullName evidence="1">Uncharacterized protein</fullName>
    </submittedName>
</protein>
<sequence>MSDAAFSTAATPSTPEADKRVRYSLGQILGADEFEQEQFYFLERDRQHNRVLHGYGTALGLAVSLSGSEVRVEPGLALTVAGKVVRVDARQCADFAAWVGANAATLLPADDAGFQRAHVVLGYHECDTDRLPLPVTPCCGEGEGVATRIAETFHLAFVAEPPAQVEEWMTDRFGRLIRAIRPAPSAGTALALADVPALVRTLIAGEAVGGPWQVAVADFDAAIALAERVWVTEVRPQVPVDAGPPAAPTALHPEEPVLLASLHFRLNAGALDVASLTLDDSARPLLLPTRTLQELYGLGQTAQPAAATDVVPETLFNQTAAVGASLAYARADHTHGSPTLPATGGDLTGAITAAQITALQGVGLVATGAASGQLLGFDGSVWRPVPAPTGGGAPVVLGGDANGPAGDNTVAGLQKRKVVDTAPSNGDALVWDATIDAWRPGAVSAPPAAAGVKIVAAGIIGFDGTRGPVFGKLELVDRAPFTIGFDGYIQPNADRKHMYILKAIAVAKLDSPVLTVGFSSFGEKGIVVTLALGGKPIGFDNGMALMVEISQYGELP</sequence>
<keyword evidence="2" id="KW-1185">Reference proteome</keyword>
<name>A0A840BKV6_9RHOO</name>
<accession>A0A840BKV6</accession>
<reference evidence="1 2" key="1">
    <citation type="submission" date="2020-08" db="EMBL/GenBank/DDBJ databases">
        <title>Genomic Encyclopedia of Type Strains, Phase IV (KMG-IV): sequencing the most valuable type-strain genomes for metagenomic binning, comparative biology and taxonomic classification.</title>
        <authorList>
            <person name="Goeker M."/>
        </authorList>
    </citation>
    <scope>NUCLEOTIDE SEQUENCE [LARGE SCALE GENOMIC DNA]</scope>
    <source>
        <strain evidence="1 2">DSM 106739</strain>
    </source>
</reference>
<evidence type="ECO:0000313" key="2">
    <source>
        <dbReference type="Proteomes" id="UP000561045"/>
    </source>
</evidence>
<gene>
    <name evidence="1" type="ORF">GGR36_002599</name>
</gene>
<evidence type="ECO:0000313" key="1">
    <source>
        <dbReference type="EMBL" id="MBB4013253.1"/>
    </source>
</evidence>
<organism evidence="1 2">
    <name type="scientific">Niveibacterium umoris</name>
    <dbReference type="NCBI Taxonomy" id="1193620"/>
    <lineage>
        <taxon>Bacteria</taxon>
        <taxon>Pseudomonadati</taxon>
        <taxon>Pseudomonadota</taxon>
        <taxon>Betaproteobacteria</taxon>
        <taxon>Rhodocyclales</taxon>
        <taxon>Rhodocyclaceae</taxon>
        <taxon>Niveibacterium</taxon>
    </lineage>
</organism>
<dbReference type="Proteomes" id="UP000561045">
    <property type="component" value="Unassembled WGS sequence"/>
</dbReference>
<proteinExistence type="predicted"/>
<dbReference type="RefSeq" id="WP_183635155.1">
    <property type="nucleotide sequence ID" value="NZ_BAABLE010000005.1"/>
</dbReference>
<dbReference type="AlphaFoldDB" id="A0A840BKV6"/>